<protein>
    <submittedName>
        <fullName evidence="5">Lrp/AsnC family transcriptional regulator</fullName>
    </submittedName>
</protein>
<keyword evidence="6" id="KW-1185">Reference proteome</keyword>
<keyword evidence="1" id="KW-0805">Transcription regulation</keyword>
<dbReference type="SMART" id="SM00344">
    <property type="entry name" value="HTH_ASNC"/>
    <property type="match status" value="2"/>
</dbReference>
<dbReference type="Proteomes" id="UP001209083">
    <property type="component" value="Chromosome"/>
</dbReference>
<evidence type="ECO:0000256" key="2">
    <source>
        <dbReference type="ARBA" id="ARBA00023125"/>
    </source>
</evidence>
<dbReference type="PRINTS" id="PR00033">
    <property type="entry name" value="HTHASNC"/>
</dbReference>
<evidence type="ECO:0000313" key="5">
    <source>
        <dbReference type="EMBL" id="WGW11697.1"/>
    </source>
</evidence>
<dbReference type="Pfam" id="PF01037">
    <property type="entry name" value="AsnC_trans_reg"/>
    <property type="match status" value="1"/>
</dbReference>
<dbReference type="InterPro" id="IPR019888">
    <property type="entry name" value="Tscrpt_reg_AsnC-like"/>
</dbReference>
<dbReference type="RefSeq" id="WP_349638487.1">
    <property type="nucleotide sequence ID" value="NZ_CP090958.1"/>
</dbReference>
<keyword evidence="3" id="KW-0804">Transcription</keyword>
<sequence length="318" mass="34568">MIQELDALDQRIVAALQVDGRCSWRKMADVLGEPERNINRRASALLDSNVIAVSALPGNHPTALVRAQCAPGTVRIAATALANRPDCIFSYALTGGADCVAEFEVTSGDLSRLVLDELPATVGVARFWTDPILRYYRTVREWRPGILTEREAVGLSDGLPGLPPEQERSKMRPFSALDEKIVAALQVDGRVGFAELARLTGASEATARRRVDWLLRDGGVRLRVVVDPACLGLPTEAMLWVKVHPARVDHLARGLIASPWVRYAAALAGEFQFVANVTAPDEAALYRMVTTAPWVDDVTAIETDIVLQAAKRSGRLLG</sequence>
<dbReference type="InterPro" id="IPR000485">
    <property type="entry name" value="AsnC-type_HTH_dom"/>
</dbReference>
<dbReference type="PROSITE" id="PS50956">
    <property type="entry name" value="HTH_ASNC_2"/>
    <property type="match status" value="1"/>
</dbReference>
<dbReference type="PANTHER" id="PTHR30154">
    <property type="entry name" value="LEUCINE-RESPONSIVE REGULATORY PROTEIN"/>
    <property type="match status" value="1"/>
</dbReference>
<evidence type="ECO:0000256" key="3">
    <source>
        <dbReference type="ARBA" id="ARBA00023163"/>
    </source>
</evidence>
<feature type="domain" description="HTH asnC-type" evidence="4">
    <location>
        <begin position="174"/>
        <end position="234"/>
    </location>
</feature>
<proteinExistence type="predicted"/>
<dbReference type="InterPro" id="IPR011008">
    <property type="entry name" value="Dimeric_a/b-barrel"/>
</dbReference>
<dbReference type="Pfam" id="PF13404">
    <property type="entry name" value="HTH_AsnC-type"/>
    <property type="match status" value="2"/>
</dbReference>
<gene>
    <name evidence="5" type="ORF">LWF01_16625</name>
</gene>
<evidence type="ECO:0000259" key="4">
    <source>
        <dbReference type="PROSITE" id="PS50956"/>
    </source>
</evidence>
<dbReference type="EMBL" id="CP090958">
    <property type="protein sequence ID" value="WGW11697.1"/>
    <property type="molecule type" value="Genomic_DNA"/>
</dbReference>
<keyword evidence="2" id="KW-0238">DNA-binding</keyword>
<dbReference type="SUPFAM" id="SSF54909">
    <property type="entry name" value="Dimeric alpha+beta barrel"/>
    <property type="match status" value="1"/>
</dbReference>
<reference evidence="5 6" key="1">
    <citation type="submission" date="2023-05" db="EMBL/GenBank/DDBJ databases">
        <title>Lithophilousrod everest ZFBP1038 complete genpme.</title>
        <authorList>
            <person name="Tian M."/>
        </authorList>
    </citation>
    <scope>NUCLEOTIDE SEQUENCE [LARGE SCALE GENOMIC DNA]</scope>
    <source>
        <strain evidence="5 6">ZFBP1038</strain>
    </source>
</reference>
<dbReference type="SUPFAM" id="SSF46785">
    <property type="entry name" value="Winged helix' DNA-binding domain"/>
    <property type="match status" value="2"/>
</dbReference>
<accession>A0ABY8QRX8</accession>
<dbReference type="InterPro" id="IPR019887">
    <property type="entry name" value="Tscrpt_reg_AsnC/Lrp_C"/>
</dbReference>
<dbReference type="Gene3D" id="3.30.70.920">
    <property type="match status" value="1"/>
</dbReference>
<evidence type="ECO:0000256" key="1">
    <source>
        <dbReference type="ARBA" id="ARBA00023015"/>
    </source>
</evidence>
<organism evidence="5 6">
    <name type="scientific">Saxibacter everestensis</name>
    <dbReference type="NCBI Taxonomy" id="2909229"/>
    <lineage>
        <taxon>Bacteria</taxon>
        <taxon>Bacillati</taxon>
        <taxon>Actinomycetota</taxon>
        <taxon>Actinomycetes</taxon>
        <taxon>Micrococcales</taxon>
        <taxon>Brevibacteriaceae</taxon>
        <taxon>Saxibacter</taxon>
    </lineage>
</organism>
<evidence type="ECO:0000313" key="6">
    <source>
        <dbReference type="Proteomes" id="UP001209083"/>
    </source>
</evidence>
<dbReference type="InterPro" id="IPR036388">
    <property type="entry name" value="WH-like_DNA-bd_sf"/>
</dbReference>
<dbReference type="Gene3D" id="1.10.10.10">
    <property type="entry name" value="Winged helix-like DNA-binding domain superfamily/Winged helix DNA-binding domain"/>
    <property type="match status" value="2"/>
</dbReference>
<dbReference type="PANTHER" id="PTHR30154:SF34">
    <property type="entry name" value="TRANSCRIPTIONAL REGULATOR AZLB"/>
    <property type="match status" value="1"/>
</dbReference>
<name>A0ABY8QRX8_9MICO</name>
<dbReference type="InterPro" id="IPR036390">
    <property type="entry name" value="WH_DNA-bd_sf"/>
</dbReference>